<dbReference type="Gene3D" id="3.40.50.300">
    <property type="entry name" value="P-loop containing nucleotide triphosphate hydrolases"/>
    <property type="match status" value="2"/>
</dbReference>
<evidence type="ECO:0000256" key="2">
    <source>
        <dbReference type="ARBA" id="ARBA00022763"/>
    </source>
</evidence>
<keyword evidence="4 11" id="KW-0347">Helicase</keyword>
<keyword evidence="6" id="KW-0238">DNA-binding</keyword>
<evidence type="ECO:0000259" key="9">
    <source>
        <dbReference type="PROSITE" id="PS51192"/>
    </source>
</evidence>
<dbReference type="InterPro" id="IPR027417">
    <property type="entry name" value="P-loop_NTPase"/>
</dbReference>
<dbReference type="Pfam" id="PF00271">
    <property type="entry name" value="Helicase_C"/>
    <property type="match status" value="1"/>
</dbReference>
<dbReference type="Gene3D" id="2.40.50.140">
    <property type="entry name" value="Nucleic acid-binding proteins"/>
    <property type="match status" value="1"/>
</dbReference>
<protein>
    <recommendedName>
        <fullName evidence="8">Probable DNA 3'-5' helicase RecG</fullName>
    </recommendedName>
</protein>
<dbReference type="InterPro" id="IPR001650">
    <property type="entry name" value="Helicase_C-like"/>
</dbReference>
<evidence type="ECO:0000256" key="1">
    <source>
        <dbReference type="ARBA" id="ARBA00022741"/>
    </source>
</evidence>
<reference evidence="12" key="1">
    <citation type="journal article" date="2019" name="Int. J. Syst. Evol. Microbiol.">
        <title>The Global Catalogue of Microorganisms (GCM) 10K type strain sequencing project: providing services to taxonomists for standard genome sequencing and annotation.</title>
        <authorList>
            <consortium name="The Broad Institute Genomics Platform"/>
            <consortium name="The Broad Institute Genome Sequencing Center for Infectious Disease"/>
            <person name="Wu L."/>
            <person name="Ma J."/>
        </authorList>
    </citation>
    <scope>NUCLEOTIDE SEQUENCE [LARGE SCALE GENOMIC DNA]</scope>
    <source>
        <strain evidence="12">CGMCC 1.19062</strain>
    </source>
</reference>
<dbReference type="CDD" id="cd17992">
    <property type="entry name" value="DEXHc_RecG"/>
    <property type="match status" value="1"/>
</dbReference>
<dbReference type="GO" id="GO:0003678">
    <property type="term" value="F:DNA helicase activity"/>
    <property type="evidence" value="ECO:0007669"/>
    <property type="project" value="UniProtKB-EC"/>
</dbReference>
<feature type="domain" description="Helicase C-terminal" evidence="10">
    <location>
        <begin position="460"/>
        <end position="619"/>
    </location>
</feature>
<dbReference type="Pfam" id="PF00270">
    <property type="entry name" value="DEAD"/>
    <property type="match status" value="1"/>
</dbReference>
<accession>A0ABW5DN68</accession>
<evidence type="ECO:0000256" key="7">
    <source>
        <dbReference type="ARBA" id="ARBA00023204"/>
    </source>
</evidence>
<keyword evidence="3 11" id="KW-0378">Hydrolase</keyword>
<evidence type="ECO:0000256" key="6">
    <source>
        <dbReference type="ARBA" id="ARBA00023125"/>
    </source>
</evidence>
<dbReference type="SUPFAM" id="SSF52540">
    <property type="entry name" value="P-loop containing nucleoside triphosphate hydrolases"/>
    <property type="match status" value="2"/>
</dbReference>
<dbReference type="InterPro" id="IPR047112">
    <property type="entry name" value="RecG/Mfd"/>
</dbReference>
<evidence type="ECO:0000259" key="10">
    <source>
        <dbReference type="PROSITE" id="PS51194"/>
    </source>
</evidence>
<keyword evidence="5" id="KW-0067">ATP-binding</keyword>
<keyword evidence="2" id="KW-0227">DNA damage</keyword>
<dbReference type="PROSITE" id="PS51194">
    <property type="entry name" value="HELICASE_CTER"/>
    <property type="match status" value="1"/>
</dbReference>
<organism evidence="11 12">
    <name type="scientific">Lacibacterium aquatile</name>
    <dbReference type="NCBI Taxonomy" id="1168082"/>
    <lineage>
        <taxon>Bacteria</taxon>
        <taxon>Pseudomonadati</taxon>
        <taxon>Pseudomonadota</taxon>
        <taxon>Alphaproteobacteria</taxon>
        <taxon>Rhodospirillales</taxon>
        <taxon>Rhodospirillaceae</taxon>
    </lineage>
</organism>
<dbReference type="CDD" id="cd04488">
    <property type="entry name" value="RecG_wedge_OBF"/>
    <property type="match status" value="1"/>
</dbReference>
<keyword evidence="12" id="KW-1185">Reference proteome</keyword>
<keyword evidence="1" id="KW-0547">Nucleotide-binding</keyword>
<evidence type="ECO:0000313" key="11">
    <source>
        <dbReference type="EMBL" id="MFD2262568.1"/>
    </source>
</evidence>
<dbReference type="InterPro" id="IPR014001">
    <property type="entry name" value="Helicase_ATP-bd"/>
</dbReference>
<dbReference type="EMBL" id="JBHUIP010000004">
    <property type="protein sequence ID" value="MFD2262568.1"/>
    <property type="molecule type" value="Genomic_DNA"/>
</dbReference>
<dbReference type="RefSeq" id="WP_379875527.1">
    <property type="nucleotide sequence ID" value="NZ_JBHUIP010000004.1"/>
</dbReference>
<dbReference type="Pfam" id="PF17191">
    <property type="entry name" value="RecG_wedge"/>
    <property type="match status" value="1"/>
</dbReference>
<evidence type="ECO:0000256" key="8">
    <source>
        <dbReference type="ARBA" id="ARBA00049819"/>
    </source>
</evidence>
<gene>
    <name evidence="11" type="primary">recG</name>
    <name evidence="11" type="ORF">ACFSM5_06685</name>
</gene>
<comment type="caution">
    <text evidence="11">The sequence shown here is derived from an EMBL/GenBank/DDBJ whole genome shotgun (WGS) entry which is preliminary data.</text>
</comment>
<dbReference type="SUPFAM" id="SSF50249">
    <property type="entry name" value="Nucleic acid-binding proteins"/>
    <property type="match status" value="1"/>
</dbReference>
<dbReference type="PANTHER" id="PTHR47964:SF1">
    <property type="entry name" value="ATP-DEPENDENT DNA HELICASE HOMOLOG RECG, CHLOROPLASTIC"/>
    <property type="match status" value="1"/>
</dbReference>
<evidence type="ECO:0000313" key="12">
    <source>
        <dbReference type="Proteomes" id="UP001597295"/>
    </source>
</evidence>
<dbReference type="Pfam" id="PF19833">
    <property type="entry name" value="RecG_dom3_C"/>
    <property type="match status" value="1"/>
</dbReference>
<dbReference type="GO" id="GO:0016787">
    <property type="term" value="F:hydrolase activity"/>
    <property type="evidence" value="ECO:0007669"/>
    <property type="project" value="UniProtKB-KW"/>
</dbReference>
<name>A0ABW5DN68_9PROT</name>
<dbReference type="InterPro" id="IPR045562">
    <property type="entry name" value="RecG_dom3_C"/>
</dbReference>
<dbReference type="InterPro" id="IPR012340">
    <property type="entry name" value="NA-bd_OB-fold"/>
</dbReference>
<dbReference type="SMART" id="SM00487">
    <property type="entry name" value="DEXDc"/>
    <property type="match status" value="1"/>
</dbReference>
<feature type="domain" description="Helicase ATP-binding" evidence="9">
    <location>
        <begin position="280"/>
        <end position="441"/>
    </location>
</feature>
<proteinExistence type="predicted"/>
<dbReference type="PANTHER" id="PTHR47964">
    <property type="entry name" value="ATP-DEPENDENT DNA HELICASE HOMOLOG RECG, CHLOROPLASTIC"/>
    <property type="match status" value="1"/>
</dbReference>
<evidence type="ECO:0000256" key="3">
    <source>
        <dbReference type="ARBA" id="ARBA00022801"/>
    </source>
</evidence>
<dbReference type="NCBIfam" id="NF008165">
    <property type="entry name" value="PRK10917.1-3"/>
    <property type="match status" value="1"/>
</dbReference>
<sequence length="694" mass="76071">MRPAVLFPLFAGIDTLAGVGKASVRLLEKLDVRNVADLLWHLPTGAVDRRLVNSIQEAPLGETVTLKVFVDGHERPDNPRRPWRVRVRDDSGFLTLIYFHAKPDWLVKQLPFGEERAISGRIEAYGDSRQMPHPDLVAPVDEIERLTGLETVYPLTAGLSGKILGKLVNSALEKTPELPEWGEPSLLKMRQWPKWRDALLAIHKPEVLTVLDPMSKERQRLAYDELLANQLALQLVRAHQKTLPGRTLHFDQRIQARVLATLPFGLTGAQKQALSEIMGDLKSEKRMLRLLQGDVGSGKTVVALLTLAAAVEAGSQGALMAPTEILARQHLETIAPLADAAGLKIALLTGREKGKNREAVLAKVAAGEVDILIGTHALFQEDVAFQDLAVAVIDEQHRFGVHQRLALTGKGRGVDVLVMTATPIPRTLEMTAYGDLDVSRLTEKPPGRKPVDTRALPMERLEDVIAGVGRKIAAGERVYWVCPLVEESETVDLTNAQERHLLLSGLFGSAVGLVHGKMKGAEKDKAVADFVEGRTQILVATTVIEVGVNVPEATVIVIEHAERFGLAQLHQLRGRVGRGSLPASCLLLYQAPLGETAKSRLEILRKTEDGFIIAEEDLRLRGAGEVLGTRQSGMPTFKLADIEGAHRDLLPVARDDARLILDKDPELNGPRGAALRTLLYLFERDAAVRYLRSG</sequence>
<dbReference type="SMART" id="SM00490">
    <property type="entry name" value="HELICc"/>
    <property type="match status" value="1"/>
</dbReference>
<dbReference type="Proteomes" id="UP001597295">
    <property type="component" value="Unassembled WGS sequence"/>
</dbReference>
<evidence type="ECO:0000256" key="5">
    <source>
        <dbReference type="ARBA" id="ARBA00022840"/>
    </source>
</evidence>
<dbReference type="NCBIfam" id="NF008168">
    <property type="entry name" value="PRK10917.2-2"/>
    <property type="match status" value="1"/>
</dbReference>
<dbReference type="PROSITE" id="PS51192">
    <property type="entry name" value="HELICASE_ATP_BIND_1"/>
    <property type="match status" value="1"/>
</dbReference>
<keyword evidence="7" id="KW-0234">DNA repair</keyword>
<dbReference type="NCBIfam" id="NF008164">
    <property type="entry name" value="PRK10917.1-2"/>
    <property type="match status" value="1"/>
</dbReference>
<dbReference type="InterPro" id="IPR011545">
    <property type="entry name" value="DEAD/DEAH_box_helicase_dom"/>
</dbReference>
<dbReference type="InterPro" id="IPR033454">
    <property type="entry name" value="RecG_wedge"/>
</dbReference>
<evidence type="ECO:0000256" key="4">
    <source>
        <dbReference type="ARBA" id="ARBA00022806"/>
    </source>
</evidence>